<dbReference type="RefSeq" id="WP_034799822.1">
    <property type="nucleotide sequence ID" value="NZ_AWFF01000109.1"/>
</dbReference>
<organism evidence="1 2">
    <name type="scientific">Hyphomonas beringensis</name>
    <dbReference type="NCBI Taxonomy" id="1280946"/>
    <lineage>
        <taxon>Bacteria</taxon>
        <taxon>Pseudomonadati</taxon>
        <taxon>Pseudomonadota</taxon>
        <taxon>Alphaproteobacteria</taxon>
        <taxon>Hyphomonadales</taxon>
        <taxon>Hyphomonadaceae</taxon>
        <taxon>Hyphomonas</taxon>
    </lineage>
</organism>
<dbReference type="EMBL" id="AWFF01000109">
    <property type="protein sequence ID" value="KCZ50576.1"/>
    <property type="molecule type" value="Genomic_DNA"/>
</dbReference>
<keyword evidence="2" id="KW-1185">Reference proteome</keyword>
<comment type="caution">
    <text evidence="1">The sequence shown here is derived from an EMBL/GenBank/DDBJ whole genome shotgun (WGS) entry which is preliminary data.</text>
</comment>
<dbReference type="OrthoDB" id="7620231at2"/>
<dbReference type="Proteomes" id="UP000027037">
    <property type="component" value="Unassembled WGS sequence"/>
</dbReference>
<gene>
    <name evidence="1" type="ORF">HY29_07370</name>
</gene>
<dbReference type="PATRIC" id="fig|1280946.3.peg.3576"/>
<evidence type="ECO:0000313" key="2">
    <source>
        <dbReference type="Proteomes" id="UP000027037"/>
    </source>
</evidence>
<dbReference type="AlphaFoldDB" id="A0A062TRW1"/>
<reference evidence="1 2" key="1">
    <citation type="journal article" date="2014" name="Antonie Van Leeuwenhoek">
        <title>Hyphomonas beringensis sp. nov. and Hyphomonas chukchiensis sp. nov., isolated from surface seawater of the Bering Sea and Chukchi Sea.</title>
        <authorList>
            <person name="Li C."/>
            <person name="Lai Q."/>
            <person name="Li G."/>
            <person name="Dong C."/>
            <person name="Wang J."/>
            <person name="Liao Y."/>
            <person name="Shao Z."/>
        </authorList>
    </citation>
    <scope>NUCLEOTIDE SEQUENCE [LARGE SCALE GENOMIC DNA]</scope>
    <source>
        <strain evidence="1 2">25B14_1</strain>
    </source>
</reference>
<sequence>MSEMSGFIEQGLEAARKALFSVRGDANLHLEPKTVTKSLRARVRGRLKAIEVIVRRLILLMALGLDVPACAMGQKRDSFGAVSGQSALPDGAEDVTQSFRALAPPEYRLRLIGARTPYVEDWKDAFAGQGAAHLVPSGPVPAAPLLAHIIALHRVLKKPEAAAKRVARQLQKLKQGGEPRPICPPAQSAFRLGPELGLVATSLPGFVSRALSDWPEPANTS</sequence>
<dbReference type="eggNOG" id="ENOG50300HI">
    <property type="taxonomic scope" value="Bacteria"/>
</dbReference>
<proteinExistence type="predicted"/>
<protein>
    <submittedName>
        <fullName evidence="1">Uncharacterized protein</fullName>
    </submittedName>
</protein>
<accession>A0A062TRW1</accession>
<evidence type="ECO:0000313" key="1">
    <source>
        <dbReference type="EMBL" id="KCZ50576.1"/>
    </source>
</evidence>
<dbReference type="STRING" id="1280946.HY29_07370"/>
<name>A0A062TRW1_9PROT</name>